<keyword evidence="3" id="KW-0804">Transcription</keyword>
<keyword evidence="2" id="KW-0238">DNA-binding</keyword>
<evidence type="ECO:0000256" key="1">
    <source>
        <dbReference type="ARBA" id="ARBA00023015"/>
    </source>
</evidence>
<evidence type="ECO:0000256" key="3">
    <source>
        <dbReference type="ARBA" id="ARBA00023163"/>
    </source>
</evidence>
<dbReference type="PROSITE" id="PS01124">
    <property type="entry name" value="HTH_ARAC_FAMILY_2"/>
    <property type="match status" value="1"/>
</dbReference>
<dbReference type="EMBL" id="VKME01000008">
    <property type="protein sequence ID" value="MBE0128424.1"/>
    <property type="molecule type" value="Genomic_DNA"/>
</dbReference>
<evidence type="ECO:0000313" key="6">
    <source>
        <dbReference type="Proteomes" id="UP000656723"/>
    </source>
</evidence>
<dbReference type="AlphaFoldDB" id="A0A8I0MK67"/>
<organism evidence="5 6">
    <name type="scientific">Citrobacter amalonaticus</name>
    <dbReference type="NCBI Taxonomy" id="35703"/>
    <lineage>
        <taxon>Bacteria</taxon>
        <taxon>Pseudomonadati</taxon>
        <taxon>Pseudomonadota</taxon>
        <taxon>Gammaproteobacteria</taxon>
        <taxon>Enterobacterales</taxon>
        <taxon>Enterobacteriaceae</taxon>
        <taxon>Citrobacter</taxon>
    </lineage>
</organism>
<gene>
    <name evidence="5" type="ORF">FOT72_10490</name>
</gene>
<name>A0A8I0MK67_CITAM</name>
<dbReference type="PRINTS" id="PR00032">
    <property type="entry name" value="HTHARAC"/>
</dbReference>
<protein>
    <submittedName>
        <fullName evidence="5">Helix-turn-helix transcriptional regulator</fullName>
    </submittedName>
</protein>
<dbReference type="InterPro" id="IPR018060">
    <property type="entry name" value="HTH_AraC"/>
</dbReference>
<dbReference type="SMART" id="SM00342">
    <property type="entry name" value="HTH_ARAC"/>
    <property type="match status" value="1"/>
</dbReference>
<dbReference type="GO" id="GO:0003700">
    <property type="term" value="F:DNA-binding transcription factor activity"/>
    <property type="evidence" value="ECO:0007669"/>
    <property type="project" value="InterPro"/>
</dbReference>
<dbReference type="PANTHER" id="PTHR46796:SF2">
    <property type="entry name" value="TRANSCRIPTIONAL REGULATORY PROTEIN"/>
    <property type="match status" value="1"/>
</dbReference>
<evidence type="ECO:0000313" key="5">
    <source>
        <dbReference type="EMBL" id="MBE0128424.1"/>
    </source>
</evidence>
<accession>A0A8I0MK67</accession>
<reference evidence="5" key="1">
    <citation type="submission" date="2019-07" db="EMBL/GenBank/DDBJ databases">
        <title>KPC-2 carbapenem resistent Enterobacterales isolates from Germany.</title>
        <authorList>
            <person name="Yao Y."/>
            <person name="Falgenhauer L."/>
            <person name="Imirzalioglu C."/>
            <person name="Chakraborty T."/>
        </authorList>
    </citation>
    <scope>NUCLEOTIDE SEQUENCE</scope>
    <source>
        <strain evidence="5">CA13304</strain>
    </source>
</reference>
<sequence length="124" mass="13784">MNTTCPPPITSPASGLISNLSSAIQHVVLRLENIKAEPSSLQELAIEVGLSRYQLIRLFFKEVGMTPHAYKVFVKIHAARQLLQLGSDLTTAAIESGFSDQSHMSRIFRRQFGVTPGQYRKMLV</sequence>
<keyword evidence="1" id="KW-0805">Transcription regulation</keyword>
<feature type="domain" description="HTH araC/xylS-type" evidence="4">
    <location>
        <begin position="25"/>
        <end position="122"/>
    </location>
</feature>
<proteinExistence type="predicted"/>
<dbReference type="Pfam" id="PF12833">
    <property type="entry name" value="HTH_18"/>
    <property type="match status" value="1"/>
</dbReference>
<comment type="caution">
    <text evidence="5">The sequence shown here is derived from an EMBL/GenBank/DDBJ whole genome shotgun (WGS) entry which is preliminary data.</text>
</comment>
<dbReference type="InterPro" id="IPR020449">
    <property type="entry name" value="Tscrpt_reg_AraC-type_HTH"/>
</dbReference>
<dbReference type="RefSeq" id="WP_192478386.1">
    <property type="nucleotide sequence ID" value="NZ_JASUVL010000001.1"/>
</dbReference>
<dbReference type="GO" id="GO:0043565">
    <property type="term" value="F:sequence-specific DNA binding"/>
    <property type="evidence" value="ECO:0007669"/>
    <property type="project" value="InterPro"/>
</dbReference>
<evidence type="ECO:0000256" key="2">
    <source>
        <dbReference type="ARBA" id="ARBA00023125"/>
    </source>
</evidence>
<evidence type="ECO:0000259" key="4">
    <source>
        <dbReference type="PROSITE" id="PS01124"/>
    </source>
</evidence>
<dbReference type="InterPro" id="IPR050204">
    <property type="entry name" value="AraC_XylS_family_regulators"/>
</dbReference>
<dbReference type="InterPro" id="IPR009057">
    <property type="entry name" value="Homeodomain-like_sf"/>
</dbReference>
<dbReference type="Gene3D" id="1.10.10.60">
    <property type="entry name" value="Homeodomain-like"/>
    <property type="match status" value="2"/>
</dbReference>
<dbReference type="SUPFAM" id="SSF46689">
    <property type="entry name" value="Homeodomain-like"/>
    <property type="match status" value="2"/>
</dbReference>
<dbReference type="PANTHER" id="PTHR46796">
    <property type="entry name" value="HTH-TYPE TRANSCRIPTIONAL ACTIVATOR RHAS-RELATED"/>
    <property type="match status" value="1"/>
</dbReference>
<dbReference type="Proteomes" id="UP000656723">
    <property type="component" value="Unassembled WGS sequence"/>
</dbReference>